<keyword evidence="2" id="KW-1185">Reference proteome</keyword>
<dbReference type="EMBL" id="CP092880">
    <property type="protein sequence ID" value="UYV80239.1"/>
    <property type="molecule type" value="Genomic_DNA"/>
</dbReference>
<organism evidence="1 2">
    <name type="scientific">Cordylochernes scorpioides</name>
    <dbReference type="NCBI Taxonomy" id="51811"/>
    <lineage>
        <taxon>Eukaryota</taxon>
        <taxon>Metazoa</taxon>
        <taxon>Ecdysozoa</taxon>
        <taxon>Arthropoda</taxon>
        <taxon>Chelicerata</taxon>
        <taxon>Arachnida</taxon>
        <taxon>Pseudoscorpiones</taxon>
        <taxon>Cheliferoidea</taxon>
        <taxon>Chernetidae</taxon>
        <taxon>Cordylochernes</taxon>
    </lineage>
</organism>
<gene>
    <name evidence="1" type="ORF">LAZ67_18002127</name>
</gene>
<accession>A0ABY6LHU4</accession>
<reference evidence="1 2" key="1">
    <citation type="submission" date="2022-01" db="EMBL/GenBank/DDBJ databases">
        <title>A chromosomal length assembly of Cordylochernes scorpioides.</title>
        <authorList>
            <person name="Zeh D."/>
            <person name="Zeh J."/>
        </authorList>
    </citation>
    <scope>NUCLEOTIDE SEQUENCE [LARGE SCALE GENOMIC DNA]</scope>
    <source>
        <strain evidence="1">IN4F17</strain>
        <tissue evidence="1">Whole Body</tissue>
    </source>
</reference>
<evidence type="ECO:0000313" key="1">
    <source>
        <dbReference type="EMBL" id="UYV80239.1"/>
    </source>
</evidence>
<proteinExistence type="predicted"/>
<protein>
    <submittedName>
        <fullName evidence="1">Uncharacterized protein</fullName>
    </submittedName>
</protein>
<dbReference type="Proteomes" id="UP001235939">
    <property type="component" value="Chromosome 18"/>
</dbReference>
<sequence length="110" mass="12730">MEKQPTCSFIKTTGLIQIHHRKKESIGSDTCPITTPYIRQVPSGKGDEDPHKWLKCCECVTKNNHWDETLYLANIYFCLYKFHKAAVIARRRLIIESPNAVVHLDKESED</sequence>
<evidence type="ECO:0000313" key="2">
    <source>
        <dbReference type="Proteomes" id="UP001235939"/>
    </source>
</evidence>
<name>A0ABY6LHU4_9ARAC</name>